<dbReference type="InterPro" id="IPR013249">
    <property type="entry name" value="RNA_pol_sigma70_r4_t2"/>
</dbReference>
<proteinExistence type="inferred from homology"/>
<evidence type="ECO:0000256" key="2">
    <source>
        <dbReference type="ARBA" id="ARBA00023015"/>
    </source>
</evidence>
<dbReference type="NCBIfam" id="TIGR02985">
    <property type="entry name" value="Sig70_bacteroi1"/>
    <property type="match status" value="1"/>
</dbReference>
<dbReference type="InterPro" id="IPR014327">
    <property type="entry name" value="RNA_pol_sigma70_bacteroid"/>
</dbReference>
<keyword evidence="2" id="KW-0805">Transcription regulation</keyword>
<protein>
    <submittedName>
        <fullName evidence="7">RNA polymerase subunit sigma-70</fullName>
    </submittedName>
</protein>
<dbReference type="Gene3D" id="1.10.1740.10">
    <property type="match status" value="1"/>
</dbReference>
<evidence type="ECO:0000256" key="1">
    <source>
        <dbReference type="ARBA" id="ARBA00010641"/>
    </source>
</evidence>
<dbReference type="Pfam" id="PF08281">
    <property type="entry name" value="Sigma70_r4_2"/>
    <property type="match status" value="1"/>
</dbReference>
<dbReference type="Gene3D" id="1.10.10.10">
    <property type="entry name" value="Winged helix-like DNA-binding domain superfamily/Winged helix DNA-binding domain"/>
    <property type="match status" value="1"/>
</dbReference>
<dbReference type="GO" id="GO:0016987">
    <property type="term" value="F:sigma factor activity"/>
    <property type="evidence" value="ECO:0007669"/>
    <property type="project" value="UniProtKB-KW"/>
</dbReference>
<dbReference type="InterPro" id="IPR039425">
    <property type="entry name" value="RNA_pol_sigma-70-like"/>
</dbReference>
<dbReference type="RefSeq" id="WP_099439172.1">
    <property type="nucleotide sequence ID" value="NZ_CP024091.1"/>
</dbReference>
<dbReference type="GO" id="GO:0006352">
    <property type="term" value="P:DNA-templated transcription initiation"/>
    <property type="evidence" value="ECO:0007669"/>
    <property type="project" value="InterPro"/>
</dbReference>
<reference evidence="7 8" key="1">
    <citation type="submission" date="2017-10" db="EMBL/GenBank/DDBJ databases">
        <title>Whole genome of Pedobacter ginsengisoli T01R-27 isolated from tomato rhizosphere.</title>
        <authorList>
            <person name="Weon H.-Y."/>
            <person name="Lee S.A."/>
            <person name="Sang M.K."/>
            <person name="Song J."/>
        </authorList>
    </citation>
    <scope>NUCLEOTIDE SEQUENCE [LARGE SCALE GENOMIC DNA]</scope>
    <source>
        <strain evidence="7 8">T01R-27</strain>
    </source>
</reference>
<organism evidence="7 8">
    <name type="scientific">Pedobacter ginsengisoli</name>
    <dbReference type="NCBI Taxonomy" id="363852"/>
    <lineage>
        <taxon>Bacteria</taxon>
        <taxon>Pseudomonadati</taxon>
        <taxon>Bacteroidota</taxon>
        <taxon>Sphingobacteriia</taxon>
        <taxon>Sphingobacteriales</taxon>
        <taxon>Sphingobacteriaceae</taxon>
        <taxon>Pedobacter</taxon>
    </lineage>
</organism>
<keyword evidence="8" id="KW-1185">Reference proteome</keyword>
<keyword evidence="3" id="KW-0731">Sigma factor</keyword>
<dbReference type="SUPFAM" id="SSF88659">
    <property type="entry name" value="Sigma3 and sigma4 domains of RNA polymerase sigma factors"/>
    <property type="match status" value="1"/>
</dbReference>
<dbReference type="KEGG" id="pgs:CPT03_12565"/>
<dbReference type="NCBIfam" id="TIGR02937">
    <property type="entry name" value="sigma70-ECF"/>
    <property type="match status" value="1"/>
</dbReference>
<comment type="similarity">
    <text evidence="1">Belongs to the sigma-70 factor family. ECF subfamily.</text>
</comment>
<dbReference type="SUPFAM" id="SSF88946">
    <property type="entry name" value="Sigma2 domain of RNA polymerase sigma factors"/>
    <property type="match status" value="1"/>
</dbReference>
<dbReference type="OrthoDB" id="659569at2"/>
<dbReference type="AlphaFoldDB" id="A0A2D1U6M0"/>
<evidence type="ECO:0000313" key="8">
    <source>
        <dbReference type="Proteomes" id="UP000223749"/>
    </source>
</evidence>
<dbReference type="InterPro" id="IPR014284">
    <property type="entry name" value="RNA_pol_sigma-70_dom"/>
</dbReference>
<evidence type="ECO:0000259" key="5">
    <source>
        <dbReference type="Pfam" id="PF04542"/>
    </source>
</evidence>
<dbReference type="PANTHER" id="PTHR43133:SF46">
    <property type="entry name" value="RNA POLYMERASE SIGMA-70 FACTOR ECF SUBFAMILY"/>
    <property type="match status" value="1"/>
</dbReference>
<dbReference type="EMBL" id="CP024091">
    <property type="protein sequence ID" value="ATP57245.1"/>
    <property type="molecule type" value="Genomic_DNA"/>
</dbReference>
<dbReference type="GO" id="GO:0003677">
    <property type="term" value="F:DNA binding"/>
    <property type="evidence" value="ECO:0007669"/>
    <property type="project" value="InterPro"/>
</dbReference>
<evidence type="ECO:0000256" key="3">
    <source>
        <dbReference type="ARBA" id="ARBA00023082"/>
    </source>
</evidence>
<evidence type="ECO:0000313" key="7">
    <source>
        <dbReference type="EMBL" id="ATP57245.1"/>
    </source>
</evidence>
<dbReference type="InterPro" id="IPR036388">
    <property type="entry name" value="WH-like_DNA-bd_sf"/>
</dbReference>
<dbReference type="PANTHER" id="PTHR43133">
    <property type="entry name" value="RNA POLYMERASE ECF-TYPE SIGMA FACTO"/>
    <property type="match status" value="1"/>
</dbReference>
<dbReference type="InterPro" id="IPR013324">
    <property type="entry name" value="RNA_pol_sigma_r3/r4-like"/>
</dbReference>
<gene>
    <name evidence="7" type="ORF">CPT03_12565</name>
</gene>
<name>A0A2D1U6M0_9SPHI</name>
<feature type="domain" description="RNA polymerase sigma factor 70 region 4 type 2" evidence="6">
    <location>
        <begin position="125"/>
        <end position="174"/>
    </location>
</feature>
<dbReference type="InterPro" id="IPR007627">
    <property type="entry name" value="RNA_pol_sigma70_r2"/>
</dbReference>
<evidence type="ECO:0000256" key="4">
    <source>
        <dbReference type="ARBA" id="ARBA00023163"/>
    </source>
</evidence>
<feature type="domain" description="RNA polymerase sigma-70 region 2" evidence="5">
    <location>
        <begin position="27"/>
        <end position="91"/>
    </location>
</feature>
<evidence type="ECO:0000259" key="6">
    <source>
        <dbReference type="Pfam" id="PF08281"/>
    </source>
</evidence>
<dbReference type="Pfam" id="PF04542">
    <property type="entry name" value="Sigma70_r2"/>
    <property type="match status" value="1"/>
</dbReference>
<dbReference type="Proteomes" id="UP000223749">
    <property type="component" value="Chromosome"/>
</dbReference>
<sequence>MSGYSQFSDSELTALLRQRDSSAYAEIYSRYTAVLYRHAFSKLQDREEAKDVVQELFVTLWSRCEDISISTTLSGYLYSAVRNRILNVISHKQVESKYIVSLQEFSGKCESITDHRVRERDLEFLIEKEIASLPSKMKEVFELSRKANLSHRQIAIELDLSEKTVKNQVNNALKVLRLKLGSLMFFTF</sequence>
<accession>A0A2D1U6M0</accession>
<dbReference type="InterPro" id="IPR013325">
    <property type="entry name" value="RNA_pol_sigma_r2"/>
</dbReference>
<keyword evidence="4" id="KW-0804">Transcription</keyword>